<dbReference type="RefSeq" id="XP_065328560.1">
    <property type="nucleotide sequence ID" value="XM_065472488.1"/>
</dbReference>
<dbReference type="KEGG" id="vnx:VNE69_01352"/>
<evidence type="ECO:0000256" key="1">
    <source>
        <dbReference type="ARBA" id="ARBA00007073"/>
    </source>
</evidence>
<proteinExistence type="inferred from homology"/>
<dbReference type="CDD" id="cd00298">
    <property type="entry name" value="ACD_sHsps_p23-like"/>
    <property type="match status" value="1"/>
</dbReference>
<dbReference type="InterPro" id="IPR015419">
    <property type="entry name" value="CTAG/Pcc1"/>
</dbReference>
<protein>
    <submittedName>
        <fullName evidence="2">Uncharacterized protein</fullName>
    </submittedName>
</protein>
<dbReference type="Proteomes" id="UP001334084">
    <property type="component" value="Chromosome 1"/>
</dbReference>
<sequence>MKYEIFVKYPCENPSIICKSIQQDDIENTTSSIKYTTEDGYLTVNIKSEDMKNLQKSYNSFSQRFKLAEDAYNFCKNN</sequence>
<keyword evidence="3" id="KW-1185">Reference proteome</keyword>
<evidence type="ECO:0000313" key="3">
    <source>
        <dbReference type="Proteomes" id="UP001334084"/>
    </source>
</evidence>
<dbReference type="GeneID" id="90540216"/>
<organism evidence="2 3">
    <name type="scientific">Vairimorpha necatrix</name>
    <dbReference type="NCBI Taxonomy" id="6039"/>
    <lineage>
        <taxon>Eukaryota</taxon>
        <taxon>Fungi</taxon>
        <taxon>Fungi incertae sedis</taxon>
        <taxon>Microsporidia</taxon>
        <taxon>Nosematidae</taxon>
        <taxon>Vairimorpha</taxon>
    </lineage>
</organism>
<accession>A0AAX4J8W7</accession>
<gene>
    <name evidence="2" type="ORF">VNE69_01352</name>
</gene>
<dbReference type="EMBL" id="CP142726">
    <property type="protein sequence ID" value="WUR02415.1"/>
    <property type="molecule type" value="Genomic_DNA"/>
</dbReference>
<comment type="similarity">
    <text evidence="1">Belongs to the CTAG/PCC1 family.</text>
</comment>
<reference evidence="2" key="1">
    <citation type="journal article" date="2024" name="BMC Genomics">
        <title>Functional annotation of a divergent genome using sequence and structure-based similarity.</title>
        <authorList>
            <person name="Svedberg D."/>
            <person name="Winiger R.R."/>
            <person name="Berg A."/>
            <person name="Sharma H."/>
            <person name="Tellgren-Roth C."/>
            <person name="Debrunner-Vossbrinck B.A."/>
            <person name="Vossbrinck C.R."/>
            <person name="Barandun J."/>
        </authorList>
    </citation>
    <scope>NUCLEOTIDE SEQUENCE</scope>
    <source>
        <strain evidence="2">Illinois isolate</strain>
    </source>
</reference>
<dbReference type="NCBIfam" id="NF011470">
    <property type="entry name" value="PRK14887.1"/>
    <property type="match status" value="1"/>
</dbReference>
<dbReference type="Pfam" id="PF09341">
    <property type="entry name" value="Pcc1"/>
    <property type="match status" value="1"/>
</dbReference>
<evidence type="ECO:0000313" key="2">
    <source>
        <dbReference type="EMBL" id="WUR02415.1"/>
    </source>
</evidence>
<name>A0AAX4J8W7_9MICR</name>
<dbReference type="Gene3D" id="3.30.310.50">
    <property type="entry name" value="Alpha-D-phosphohexomutase, C-terminal domain"/>
    <property type="match status" value="1"/>
</dbReference>
<dbReference type="AlphaFoldDB" id="A0AAX4J8W7"/>